<dbReference type="EMBL" id="JAGTTL010000002">
    <property type="protein sequence ID" value="KAK6326961.1"/>
    <property type="molecule type" value="Genomic_DNA"/>
</dbReference>
<dbReference type="PANTHER" id="PTHR47901:SF7">
    <property type="entry name" value="CASPASE 2"/>
    <property type="match status" value="1"/>
</dbReference>
<feature type="domain" description="Caspase family p10" evidence="1">
    <location>
        <begin position="1"/>
        <end position="71"/>
    </location>
</feature>
<proteinExistence type="predicted"/>
<evidence type="ECO:0000259" key="1">
    <source>
        <dbReference type="PROSITE" id="PS50207"/>
    </source>
</evidence>
<protein>
    <recommendedName>
        <fullName evidence="1">Caspase family p10 domain-containing protein</fullName>
    </recommendedName>
</protein>
<dbReference type="InterPro" id="IPR002138">
    <property type="entry name" value="Pept_C14_p10"/>
</dbReference>
<organism evidence="2 3">
    <name type="scientific">Coregonus suidteri</name>
    <dbReference type="NCBI Taxonomy" id="861788"/>
    <lineage>
        <taxon>Eukaryota</taxon>
        <taxon>Metazoa</taxon>
        <taxon>Chordata</taxon>
        <taxon>Craniata</taxon>
        <taxon>Vertebrata</taxon>
        <taxon>Euteleostomi</taxon>
        <taxon>Actinopterygii</taxon>
        <taxon>Neopterygii</taxon>
        <taxon>Teleostei</taxon>
        <taxon>Protacanthopterygii</taxon>
        <taxon>Salmoniformes</taxon>
        <taxon>Salmonidae</taxon>
        <taxon>Coregoninae</taxon>
        <taxon>Coregonus</taxon>
    </lineage>
</organism>
<dbReference type="PANTHER" id="PTHR47901">
    <property type="entry name" value="CASPASE RECRUITMENT DOMAIN-CONTAINING PROTEIN 18"/>
    <property type="match status" value="1"/>
</dbReference>
<dbReference type="GO" id="GO:0004197">
    <property type="term" value="F:cysteine-type endopeptidase activity"/>
    <property type="evidence" value="ECO:0007669"/>
    <property type="project" value="InterPro"/>
</dbReference>
<evidence type="ECO:0000313" key="3">
    <source>
        <dbReference type="Proteomes" id="UP001356427"/>
    </source>
</evidence>
<comment type="caution">
    <text evidence="2">The sequence shown here is derived from an EMBL/GenBank/DDBJ whole genome shotgun (WGS) entry which is preliminary data.</text>
</comment>
<gene>
    <name evidence="2" type="ORF">J4Q44_G00026060</name>
</gene>
<dbReference type="Pfam" id="PF00656">
    <property type="entry name" value="Peptidase_C14"/>
    <property type="match status" value="1"/>
</dbReference>
<dbReference type="Gene3D" id="3.30.70.1470">
    <property type="entry name" value="Caspase-like"/>
    <property type="match status" value="1"/>
</dbReference>
<keyword evidence="3" id="KW-1185">Reference proteome</keyword>
<dbReference type="GO" id="GO:0006508">
    <property type="term" value="P:proteolysis"/>
    <property type="evidence" value="ECO:0007669"/>
    <property type="project" value="InterPro"/>
</dbReference>
<dbReference type="SUPFAM" id="SSF52129">
    <property type="entry name" value="Caspase-like"/>
    <property type="match status" value="1"/>
</dbReference>
<accession>A0AAN8R6H1</accession>
<dbReference type="AlphaFoldDB" id="A0AAN8R6H1"/>
<dbReference type="InterPro" id="IPR011600">
    <property type="entry name" value="Pept_C14_caspase"/>
</dbReference>
<sequence>MRNTKRGSWFIQELNSALRFRARDTHLSDILVQVNGRIKEREGYAPGTPHHRCKEMSEFTSSLCKDLYLFPKYHPQY</sequence>
<dbReference type="Proteomes" id="UP001356427">
    <property type="component" value="Unassembled WGS sequence"/>
</dbReference>
<evidence type="ECO:0000313" key="2">
    <source>
        <dbReference type="EMBL" id="KAK6326961.1"/>
    </source>
</evidence>
<dbReference type="PROSITE" id="PS50207">
    <property type="entry name" value="CASPASE_P10"/>
    <property type="match status" value="1"/>
</dbReference>
<reference evidence="2 3" key="1">
    <citation type="submission" date="2021-04" db="EMBL/GenBank/DDBJ databases">
        <authorList>
            <person name="De Guttry C."/>
            <person name="Zahm M."/>
            <person name="Klopp C."/>
            <person name="Cabau C."/>
            <person name="Louis A."/>
            <person name="Berthelot C."/>
            <person name="Parey E."/>
            <person name="Roest Crollius H."/>
            <person name="Montfort J."/>
            <person name="Robinson-Rechavi M."/>
            <person name="Bucao C."/>
            <person name="Bouchez O."/>
            <person name="Gislard M."/>
            <person name="Lluch J."/>
            <person name="Milhes M."/>
            <person name="Lampietro C."/>
            <person name="Lopez Roques C."/>
            <person name="Donnadieu C."/>
            <person name="Braasch I."/>
            <person name="Desvignes T."/>
            <person name="Postlethwait J."/>
            <person name="Bobe J."/>
            <person name="Wedekind C."/>
            <person name="Guiguen Y."/>
        </authorList>
    </citation>
    <scope>NUCLEOTIDE SEQUENCE [LARGE SCALE GENOMIC DNA]</scope>
    <source>
        <strain evidence="2">Cs_M1</strain>
        <tissue evidence="2">Blood</tissue>
    </source>
</reference>
<name>A0AAN8R6H1_9TELE</name>
<dbReference type="InterPro" id="IPR002398">
    <property type="entry name" value="Pept_C14"/>
</dbReference>
<dbReference type="InterPro" id="IPR029030">
    <property type="entry name" value="Caspase-like_dom_sf"/>
</dbReference>
<dbReference type="FunFam" id="3.30.70.1470:FF:000001">
    <property type="entry name" value="Putative caspase-2"/>
    <property type="match status" value="1"/>
</dbReference>